<keyword evidence="2" id="KW-1185">Reference proteome</keyword>
<accession>A0A8H6A2Z3</accession>
<dbReference type="Proteomes" id="UP000541154">
    <property type="component" value="Unassembled WGS sequence"/>
</dbReference>
<comment type="caution">
    <text evidence="1">The sequence shown here is derived from an EMBL/GenBank/DDBJ whole genome shotgun (WGS) entry which is preliminary data.</text>
</comment>
<organism evidence="1 2">
    <name type="scientific">Petromyces alliaceus</name>
    <name type="common">Aspergillus alliaceus</name>
    <dbReference type="NCBI Taxonomy" id="209559"/>
    <lineage>
        <taxon>Eukaryota</taxon>
        <taxon>Fungi</taxon>
        <taxon>Dikarya</taxon>
        <taxon>Ascomycota</taxon>
        <taxon>Pezizomycotina</taxon>
        <taxon>Eurotiomycetes</taxon>
        <taxon>Eurotiomycetidae</taxon>
        <taxon>Eurotiales</taxon>
        <taxon>Aspergillaceae</taxon>
        <taxon>Aspergillus</taxon>
        <taxon>Aspergillus subgen. Circumdati</taxon>
    </lineage>
</organism>
<sequence>MVIGWVHIGERADLNVFSTEFDNSGSKGWDQKNDFENVMSEAQDIGTKAIVKLKANGREPADDRFNKMTAALKTHAHFPFILTLCLL</sequence>
<evidence type="ECO:0000313" key="2">
    <source>
        <dbReference type="Proteomes" id="UP000541154"/>
    </source>
</evidence>
<gene>
    <name evidence="1" type="ORF">ETB97_002216</name>
</gene>
<evidence type="ECO:0000313" key="1">
    <source>
        <dbReference type="EMBL" id="KAF5859902.1"/>
    </source>
</evidence>
<dbReference type="EMBL" id="SPNV01000148">
    <property type="protein sequence ID" value="KAF5859902.1"/>
    <property type="molecule type" value="Genomic_DNA"/>
</dbReference>
<proteinExistence type="predicted"/>
<reference evidence="1 2" key="1">
    <citation type="submission" date="2019-04" db="EMBL/GenBank/DDBJ databases">
        <title>Aspergillus burnettii sp. nov., novel species from soil in southeast Queensland.</title>
        <authorList>
            <person name="Gilchrist C.L.M."/>
            <person name="Pitt J.I."/>
            <person name="Lange L."/>
            <person name="Lacey H.J."/>
            <person name="Vuong D."/>
            <person name="Midgley D.J."/>
            <person name="Greenfield P."/>
            <person name="Bradbury M."/>
            <person name="Lacey E."/>
            <person name="Busk P.K."/>
            <person name="Pilgaard B."/>
            <person name="Chooi Y.H."/>
            <person name="Piggott A.M."/>
        </authorList>
    </citation>
    <scope>NUCLEOTIDE SEQUENCE [LARGE SCALE GENOMIC DNA]</scope>
    <source>
        <strain evidence="1 2">FRR 5400</strain>
    </source>
</reference>
<dbReference type="AlphaFoldDB" id="A0A8H6A2Z3"/>
<protein>
    <submittedName>
        <fullName evidence="1">Uncharacterized protein</fullName>
    </submittedName>
</protein>
<name>A0A8H6A2Z3_PETAA</name>